<comment type="caution">
    <text evidence="1">The sequence shown here is derived from an EMBL/GenBank/DDBJ whole genome shotgun (WGS) entry which is preliminary data.</text>
</comment>
<name>A0ABT0FJZ7_9ACTN</name>
<accession>A0ABT0FJZ7</accession>
<gene>
    <name evidence="1" type="ORF">MF672_002310</name>
</gene>
<dbReference type="RefSeq" id="WP_242376110.1">
    <property type="nucleotide sequence ID" value="NZ_JAKRKC020000001.1"/>
</dbReference>
<keyword evidence="2" id="KW-1185">Reference proteome</keyword>
<evidence type="ECO:0000313" key="1">
    <source>
        <dbReference type="EMBL" id="MCK2212636.1"/>
    </source>
</evidence>
<reference evidence="1 2" key="1">
    <citation type="submission" date="2022-04" db="EMBL/GenBank/DDBJ databases">
        <title>Genome draft of Actinomadura sp. ATCC 31491.</title>
        <authorList>
            <person name="Shi X."/>
            <person name="Du Y."/>
        </authorList>
    </citation>
    <scope>NUCLEOTIDE SEQUENCE [LARGE SCALE GENOMIC DNA]</scope>
    <source>
        <strain evidence="1 2">ATCC 31491</strain>
    </source>
</reference>
<dbReference type="Proteomes" id="UP001317259">
    <property type="component" value="Unassembled WGS sequence"/>
</dbReference>
<proteinExistence type="predicted"/>
<evidence type="ECO:0000313" key="2">
    <source>
        <dbReference type="Proteomes" id="UP001317259"/>
    </source>
</evidence>
<protein>
    <submittedName>
        <fullName evidence="1">Uncharacterized protein</fullName>
    </submittedName>
</protein>
<organism evidence="1 2">
    <name type="scientific">Actinomadura luzonensis</name>
    <dbReference type="NCBI Taxonomy" id="2805427"/>
    <lineage>
        <taxon>Bacteria</taxon>
        <taxon>Bacillati</taxon>
        <taxon>Actinomycetota</taxon>
        <taxon>Actinomycetes</taxon>
        <taxon>Streptosporangiales</taxon>
        <taxon>Thermomonosporaceae</taxon>
        <taxon>Actinomadura</taxon>
    </lineage>
</organism>
<dbReference type="EMBL" id="JAKRKC020000001">
    <property type="protein sequence ID" value="MCK2212636.1"/>
    <property type="molecule type" value="Genomic_DNA"/>
</dbReference>
<sequence>MLDQLTDELHRAAADRDPARFLDLLPRLHAAARTAGEPALTATLARLGDLFERVPVRLGARLGVLCGALAELGGDPEPVAGPLVDELSDCLELAGAFAAYWRSATGGRPPEPVADDHRWTEATADRLTAAPLTRETAVELVGAWSLAHLRTRPVLSILQLSPRLRRALPGRERLIAALGTVLDERADLECLAGLLRVLDDERLIVLHRPAGRGYEVVIGGIGDNSQLRTLLAEALDDPGGLPVRGPFTLADGHGRRVWDEGRPADIPRLDGVRVVVLGPPPYERPWRPSGRYPLMRPSVRLRRVLPAGEAAAWLARVAPEAQVTA</sequence>